<evidence type="ECO:0000313" key="1">
    <source>
        <dbReference type="EMBL" id="EWS72588.1"/>
    </source>
</evidence>
<dbReference type="EMBL" id="GG662532">
    <property type="protein sequence ID" value="EWS72588.1"/>
    <property type="molecule type" value="Genomic_DNA"/>
</dbReference>
<proteinExistence type="predicted"/>
<reference evidence="2" key="1">
    <citation type="journal article" date="2006" name="PLoS Biol.">
        <title>Macronuclear genome sequence of the ciliate Tetrahymena thermophila, a model eukaryote.</title>
        <authorList>
            <person name="Eisen J.A."/>
            <person name="Coyne R.S."/>
            <person name="Wu M."/>
            <person name="Wu D."/>
            <person name="Thiagarajan M."/>
            <person name="Wortman J.R."/>
            <person name="Badger J.H."/>
            <person name="Ren Q."/>
            <person name="Amedeo P."/>
            <person name="Jones K.M."/>
            <person name="Tallon L.J."/>
            <person name="Delcher A.L."/>
            <person name="Salzberg S.L."/>
            <person name="Silva J.C."/>
            <person name="Haas B.J."/>
            <person name="Majoros W.H."/>
            <person name="Farzad M."/>
            <person name="Carlton J.M."/>
            <person name="Smith R.K. Jr."/>
            <person name="Garg J."/>
            <person name="Pearlman R.E."/>
            <person name="Karrer K.M."/>
            <person name="Sun L."/>
            <person name="Manning G."/>
            <person name="Elde N.C."/>
            <person name="Turkewitz A.P."/>
            <person name="Asai D.J."/>
            <person name="Wilkes D.E."/>
            <person name="Wang Y."/>
            <person name="Cai H."/>
            <person name="Collins K."/>
            <person name="Stewart B.A."/>
            <person name="Lee S.R."/>
            <person name="Wilamowska K."/>
            <person name="Weinberg Z."/>
            <person name="Ruzzo W.L."/>
            <person name="Wloga D."/>
            <person name="Gaertig J."/>
            <person name="Frankel J."/>
            <person name="Tsao C.-C."/>
            <person name="Gorovsky M.A."/>
            <person name="Keeling P.J."/>
            <person name="Waller R.F."/>
            <person name="Patron N.J."/>
            <person name="Cherry J.M."/>
            <person name="Stover N.A."/>
            <person name="Krieger C.J."/>
            <person name="del Toro C."/>
            <person name="Ryder H.F."/>
            <person name="Williamson S.C."/>
            <person name="Barbeau R.A."/>
            <person name="Hamilton E.P."/>
            <person name="Orias E."/>
        </authorList>
    </citation>
    <scope>NUCLEOTIDE SEQUENCE [LARGE SCALE GENOMIC DNA]</scope>
    <source>
        <strain evidence="2">SB210</strain>
    </source>
</reference>
<name>W7X835_TETTS</name>
<dbReference type="KEGG" id="tet:TTHERM_001178679"/>
<dbReference type="AlphaFoldDB" id="W7X835"/>
<dbReference type="Proteomes" id="UP000009168">
    <property type="component" value="Unassembled WGS sequence"/>
</dbReference>
<dbReference type="RefSeq" id="XP_012654871.1">
    <property type="nucleotide sequence ID" value="XM_012799417.1"/>
</dbReference>
<protein>
    <submittedName>
        <fullName evidence="1">Uncharacterized protein</fullName>
    </submittedName>
</protein>
<dbReference type="GeneID" id="24441870"/>
<dbReference type="InParanoid" id="W7X835"/>
<sequence>MQTLELFNLYPGMHYMQTSFVPLIAHSKQLLDQQSSYQEHTCYPEGIMINEKPYKQTEQFQESQHQSQFKTQFDHIQILKKPQLEGKLENCK</sequence>
<evidence type="ECO:0000313" key="2">
    <source>
        <dbReference type="Proteomes" id="UP000009168"/>
    </source>
</evidence>
<gene>
    <name evidence="1" type="ORF">TTHERM_001178679</name>
</gene>
<keyword evidence="2" id="KW-1185">Reference proteome</keyword>
<accession>W7X835</accession>
<organism evidence="1 2">
    <name type="scientific">Tetrahymena thermophila (strain SB210)</name>
    <dbReference type="NCBI Taxonomy" id="312017"/>
    <lineage>
        <taxon>Eukaryota</taxon>
        <taxon>Sar</taxon>
        <taxon>Alveolata</taxon>
        <taxon>Ciliophora</taxon>
        <taxon>Intramacronucleata</taxon>
        <taxon>Oligohymenophorea</taxon>
        <taxon>Hymenostomatida</taxon>
        <taxon>Tetrahymenina</taxon>
        <taxon>Tetrahymenidae</taxon>
        <taxon>Tetrahymena</taxon>
    </lineage>
</organism>